<dbReference type="EMBL" id="LFNT01000015">
    <property type="protein sequence ID" value="KMS74054.1"/>
    <property type="molecule type" value="Genomic_DNA"/>
</dbReference>
<dbReference type="RefSeq" id="WP_048581820.1">
    <property type="nucleotide sequence ID" value="NZ_LFNT01000015.1"/>
</dbReference>
<organism evidence="2 3">
    <name type="scientific">Streptomyces viridochromogenes</name>
    <dbReference type="NCBI Taxonomy" id="1938"/>
    <lineage>
        <taxon>Bacteria</taxon>
        <taxon>Bacillati</taxon>
        <taxon>Actinomycetota</taxon>
        <taxon>Actinomycetes</taxon>
        <taxon>Kitasatosporales</taxon>
        <taxon>Streptomycetaceae</taxon>
        <taxon>Streptomyces</taxon>
    </lineage>
</organism>
<dbReference type="AlphaFoldDB" id="A0A0J7ZDZ6"/>
<sequence length="79" mass="9209">MPSSPESDRPLDESTEEIQRKERELAEAEAKLARRERIVNRLRILQVFFSLVALATGNPAYRWAASCAQWVMERFRDSE</sequence>
<feature type="region of interest" description="Disordered" evidence="1">
    <location>
        <begin position="1"/>
        <end position="22"/>
    </location>
</feature>
<reference evidence="2 3" key="1">
    <citation type="submission" date="2015-06" db="EMBL/GenBank/DDBJ databases">
        <authorList>
            <person name="Ju K.-S."/>
            <person name="Doroghazi J.R."/>
            <person name="Metcalf W.W."/>
        </authorList>
    </citation>
    <scope>NUCLEOTIDE SEQUENCE [LARGE SCALE GENOMIC DNA]</scope>
    <source>
        <strain evidence="2 3">NRRL 3414</strain>
    </source>
</reference>
<evidence type="ECO:0000313" key="3">
    <source>
        <dbReference type="Proteomes" id="UP000037432"/>
    </source>
</evidence>
<gene>
    <name evidence="2" type="ORF">ACM01_15575</name>
</gene>
<dbReference type="PATRIC" id="fig|1938.3.peg.9760"/>
<comment type="caution">
    <text evidence="2">The sequence shown here is derived from an EMBL/GenBank/DDBJ whole genome shotgun (WGS) entry which is preliminary data.</text>
</comment>
<proteinExistence type="predicted"/>
<protein>
    <submittedName>
        <fullName evidence="2">Uncharacterized protein</fullName>
    </submittedName>
</protein>
<dbReference type="Proteomes" id="UP000037432">
    <property type="component" value="Unassembled WGS sequence"/>
</dbReference>
<evidence type="ECO:0000313" key="2">
    <source>
        <dbReference type="EMBL" id="KMS74054.1"/>
    </source>
</evidence>
<evidence type="ECO:0000256" key="1">
    <source>
        <dbReference type="SAM" id="MobiDB-lite"/>
    </source>
</evidence>
<name>A0A0J7ZDZ6_STRVR</name>
<accession>A0A0J7ZDZ6</accession>
<dbReference type="OrthoDB" id="4257833at2"/>